<dbReference type="Proteomes" id="UP000183639">
    <property type="component" value="Unassembled WGS sequence"/>
</dbReference>
<feature type="active site" description="Proton donor" evidence="3">
    <location>
        <position position="156"/>
    </location>
</feature>
<gene>
    <name evidence="6" type="ORF">SAMN04487861_1405</name>
</gene>
<dbReference type="GO" id="GO:1901135">
    <property type="term" value="P:carbohydrate derivative metabolic process"/>
    <property type="evidence" value="ECO:0007669"/>
    <property type="project" value="UniProtKB-ARBA"/>
</dbReference>
<dbReference type="GO" id="GO:0015929">
    <property type="term" value="F:hexosaminidase activity"/>
    <property type="evidence" value="ECO:0007669"/>
    <property type="project" value="UniProtKB-ARBA"/>
</dbReference>
<dbReference type="PANTHER" id="PTHR13170">
    <property type="entry name" value="O-GLCNACASE"/>
    <property type="match status" value="1"/>
</dbReference>
<dbReference type="SUPFAM" id="SSF140657">
    <property type="entry name" value="Hyaluronidase post-catalytic domain-like"/>
    <property type="match status" value="1"/>
</dbReference>
<dbReference type="EMBL" id="FOQK01000040">
    <property type="protein sequence ID" value="SFI44048.1"/>
    <property type="molecule type" value="Genomic_DNA"/>
</dbReference>
<dbReference type="InterPro" id="IPR011496">
    <property type="entry name" value="O-GlcNAcase_cat"/>
</dbReference>
<accession>A0A1I3I7S9</accession>
<evidence type="ECO:0000256" key="3">
    <source>
        <dbReference type="PROSITE-ProRule" id="PRU01353"/>
    </source>
</evidence>
<feature type="domain" description="GH84" evidence="5">
    <location>
        <begin position="38"/>
        <end position="308"/>
    </location>
</feature>
<keyword evidence="4" id="KW-0732">Signal</keyword>
<evidence type="ECO:0000259" key="5">
    <source>
        <dbReference type="PROSITE" id="PS52009"/>
    </source>
</evidence>
<keyword evidence="2 3" id="KW-0326">Glycosidase</keyword>
<feature type="signal peptide" evidence="4">
    <location>
        <begin position="1"/>
        <end position="28"/>
    </location>
</feature>
<protein>
    <submittedName>
        <fullName evidence="6">Hyaluronoglucosaminidase</fullName>
    </submittedName>
</protein>
<name>A0A1I3I7S9_SELRU</name>
<evidence type="ECO:0000256" key="2">
    <source>
        <dbReference type="ARBA" id="ARBA00023295"/>
    </source>
</evidence>
<dbReference type="SUPFAM" id="SSF51445">
    <property type="entry name" value="(Trans)glycosidases"/>
    <property type="match status" value="1"/>
</dbReference>
<evidence type="ECO:0000313" key="6">
    <source>
        <dbReference type="EMBL" id="SFI44048.1"/>
    </source>
</evidence>
<dbReference type="InterPro" id="IPR017853">
    <property type="entry name" value="GH"/>
</dbReference>
<keyword evidence="1 3" id="KW-0378">Hydrolase</keyword>
<dbReference type="RefSeq" id="WP_075445816.1">
    <property type="nucleotide sequence ID" value="NZ_FOQK01000040.1"/>
</dbReference>
<evidence type="ECO:0000256" key="4">
    <source>
        <dbReference type="SAM" id="SignalP"/>
    </source>
</evidence>
<dbReference type="PANTHER" id="PTHR13170:SF16">
    <property type="entry name" value="PROTEIN O-GLCNACASE"/>
    <property type="match status" value="1"/>
</dbReference>
<dbReference type="Gene3D" id="3.20.20.80">
    <property type="entry name" value="Glycosidases"/>
    <property type="match status" value="1"/>
</dbReference>
<dbReference type="Gene3D" id="1.20.58.460">
    <property type="entry name" value="Hyaluronidase post-catalytic domain-like"/>
    <property type="match status" value="1"/>
</dbReference>
<dbReference type="Pfam" id="PF07555">
    <property type="entry name" value="NAGidase"/>
    <property type="match status" value="1"/>
</dbReference>
<dbReference type="AlphaFoldDB" id="A0A1I3I7S9"/>
<reference evidence="6 7" key="1">
    <citation type="submission" date="2016-10" db="EMBL/GenBank/DDBJ databases">
        <authorList>
            <person name="de Groot N.N."/>
        </authorList>
    </citation>
    <scope>NUCLEOTIDE SEQUENCE [LARGE SCALE GENOMIC DNA]</scope>
    <source>
        <strain evidence="6 7">Z108</strain>
    </source>
</reference>
<organism evidence="6 7">
    <name type="scientific">Selenomonas ruminantium</name>
    <dbReference type="NCBI Taxonomy" id="971"/>
    <lineage>
        <taxon>Bacteria</taxon>
        <taxon>Bacillati</taxon>
        <taxon>Bacillota</taxon>
        <taxon>Negativicutes</taxon>
        <taxon>Selenomonadales</taxon>
        <taxon>Selenomonadaceae</taxon>
        <taxon>Selenomonas</taxon>
    </lineage>
</organism>
<dbReference type="InterPro" id="IPR049019">
    <property type="entry name" value="NagJ-like_helical"/>
</dbReference>
<comment type="similarity">
    <text evidence="3">Belongs to the glycosyl hydrolase 84 family.</text>
</comment>
<sequence length="469" mass="52410">MGFISFAQTKKITAVAAGSMMTAAAVYAPSVSLAAPIPLRGIVEGFYGTPWQQADRLDMLAFCGQHSLNAYIYAPKDDPYHRAKWREPYPEAKMQELAELIKAAKAQDVRFIFAVSPGLDIHFYGLKGYQDRLAMERKLQAMYDLGVRDFAIFFDDIKDKDGQGQAEFLNWLSEHFVAAHSDVQPLLTVPTEYFYGDMQTDGAKKPYTQAFSQTLRPEILVLYTGDGVVPDGLSDTQLQQANDLYGRSLGVWWNYPVTDYMENKLALGPMEKLPGKTALPAIFFNPMKYEQLSKIALATGADYAQQPQIYDAQAAWEKAIAQQYGKLAPAMTAVADESQHLENNWAKIGPADGRKLRQAIDAYWQSGRAEDAQTVREKLARLRKAADTLQLSLPERTLAECRPQLEQLIRIVDADLTGMRLREQPEDQALKAAFNRQRAAVAKYDAQARIAETSARAFVDELAHSLGMD</sequence>
<dbReference type="PROSITE" id="PS52009">
    <property type="entry name" value="GH84"/>
    <property type="match status" value="1"/>
</dbReference>
<evidence type="ECO:0000313" key="7">
    <source>
        <dbReference type="Proteomes" id="UP000183639"/>
    </source>
</evidence>
<proteinExistence type="inferred from homology"/>
<dbReference type="Pfam" id="PF21774">
    <property type="entry name" value="NagJ_C"/>
    <property type="match status" value="1"/>
</dbReference>
<evidence type="ECO:0000256" key="1">
    <source>
        <dbReference type="ARBA" id="ARBA00022801"/>
    </source>
</evidence>
<feature type="chain" id="PRO_5039141718" evidence="4">
    <location>
        <begin position="29"/>
        <end position="469"/>
    </location>
</feature>
<dbReference type="InterPro" id="IPR051822">
    <property type="entry name" value="Glycosyl_Hydrolase_84"/>
</dbReference>